<protein>
    <submittedName>
        <fullName evidence="1">Uncharacterized protein</fullName>
    </submittedName>
</protein>
<gene>
    <name evidence="1" type="ORF">L195_g041402</name>
</gene>
<dbReference type="EMBL" id="ASHM01048510">
    <property type="protein sequence ID" value="PNX85334.1"/>
    <property type="molecule type" value="Genomic_DNA"/>
</dbReference>
<accession>A0A2K3M3J1</accession>
<name>A0A2K3M3J1_TRIPR</name>
<comment type="caution">
    <text evidence="1">The sequence shown here is derived from an EMBL/GenBank/DDBJ whole genome shotgun (WGS) entry which is preliminary data.</text>
</comment>
<evidence type="ECO:0000313" key="1">
    <source>
        <dbReference type="EMBL" id="PNX85334.1"/>
    </source>
</evidence>
<dbReference type="ExpressionAtlas" id="A0A2K3M3J1">
    <property type="expression patterns" value="baseline"/>
</dbReference>
<dbReference type="Proteomes" id="UP000236291">
    <property type="component" value="Unassembled WGS sequence"/>
</dbReference>
<dbReference type="AlphaFoldDB" id="A0A2K3M3J1"/>
<organism evidence="1 2">
    <name type="scientific">Trifolium pratense</name>
    <name type="common">Red clover</name>
    <dbReference type="NCBI Taxonomy" id="57577"/>
    <lineage>
        <taxon>Eukaryota</taxon>
        <taxon>Viridiplantae</taxon>
        <taxon>Streptophyta</taxon>
        <taxon>Embryophyta</taxon>
        <taxon>Tracheophyta</taxon>
        <taxon>Spermatophyta</taxon>
        <taxon>Magnoliopsida</taxon>
        <taxon>eudicotyledons</taxon>
        <taxon>Gunneridae</taxon>
        <taxon>Pentapetalae</taxon>
        <taxon>rosids</taxon>
        <taxon>fabids</taxon>
        <taxon>Fabales</taxon>
        <taxon>Fabaceae</taxon>
        <taxon>Papilionoideae</taxon>
        <taxon>50 kb inversion clade</taxon>
        <taxon>NPAAA clade</taxon>
        <taxon>Hologalegina</taxon>
        <taxon>IRL clade</taxon>
        <taxon>Trifolieae</taxon>
        <taxon>Trifolium</taxon>
    </lineage>
</organism>
<evidence type="ECO:0000313" key="2">
    <source>
        <dbReference type="Proteomes" id="UP000236291"/>
    </source>
</evidence>
<sequence>MSSITGLCTGGEVVSSFVTSDGPIEAYVPGVTAMLSSIKHLPKTPGSVDSLSIFSTKGNNCPYISTSSPTFIIP</sequence>
<proteinExistence type="predicted"/>
<reference evidence="1 2" key="2">
    <citation type="journal article" date="2017" name="Front. Plant Sci.">
        <title>Gene Classification and Mining of Molecular Markers Useful in Red Clover (Trifolium pratense) Breeding.</title>
        <authorList>
            <person name="Istvanek J."/>
            <person name="Dluhosova J."/>
            <person name="Dluhos P."/>
            <person name="Patkova L."/>
            <person name="Nedelnik J."/>
            <person name="Repkova J."/>
        </authorList>
    </citation>
    <scope>NUCLEOTIDE SEQUENCE [LARGE SCALE GENOMIC DNA]</scope>
    <source>
        <strain evidence="2">cv. Tatra</strain>
        <tissue evidence="1">Young leaves</tissue>
    </source>
</reference>
<reference evidence="1 2" key="1">
    <citation type="journal article" date="2014" name="Am. J. Bot.">
        <title>Genome assembly and annotation for red clover (Trifolium pratense; Fabaceae).</title>
        <authorList>
            <person name="Istvanek J."/>
            <person name="Jaros M."/>
            <person name="Krenek A."/>
            <person name="Repkova J."/>
        </authorList>
    </citation>
    <scope>NUCLEOTIDE SEQUENCE [LARGE SCALE GENOMIC DNA]</scope>
    <source>
        <strain evidence="2">cv. Tatra</strain>
        <tissue evidence="1">Young leaves</tissue>
    </source>
</reference>